<dbReference type="GO" id="GO:0015650">
    <property type="term" value="F:lactate:proton symporter activity"/>
    <property type="evidence" value="ECO:0007669"/>
    <property type="project" value="TreeGrafter"/>
</dbReference>
<feature type="transmembrane region" description="Helical" evidence="17">
    <location>
        <begin position="220"/>
        <end position="244"/>
    </location>
</feature>
<dbReference type="Pfam" id="PF07690">
    <property type="entry name" value="MFS_1"/>
    <property type="match status" value="1"/>
</dbReference>
<evidence type="ECO:0000256" key="7">
    <source>
        <dbReference type="ARBA" id="ARBA00022692"/>
    </source>
</evidence>
<feature type="transmembrane region" description="Helical" evidence="17">
    <location>
        <begin position="157"/>
        <end position="177"/>
    </location>
</feature>
<dbReference type="InterPro" id="IPR011701">
    <property type="entry name" value="MFS"/>
</dbReference>
<feature type="transmembrane region" description="Helical" evidence="17">
    <location>
        <begin position="378"/>
        <end position="405"/>
    </location>
</feature>
<reference evidence="18" key="1">
    <citation type="submission" date="2025-08" db="UniProtKB">
        <authorList>
            <consortium name="Ensembl"/>
        </authorList>
    </citation>
    <scope>IDENTIFICATION</scope>
</reference>
<comment type="catalytic activity">
    <reaction evidence="14">
        <text>acetoacetate(out) + H(+)(out) = acetoacetate(in) + H(+)(in)</text>
        <dbReference type="Rhea" id="RHEA:71775"/>
        <dbReference type="ChEBI" id="CHEBI:13705"/>
        <dbReference type="ChEBI" id="CHEBI:15378"/>
    </reaction>
    <physiologicalReaction direction="left-to-right" evidence="14">
        <dbReference type="Rhea" id="RHEA:71776"/>
    </physiologicalReaction>
    <physiologicalReaction direction="right-to-left" evidence="14">
        <dbReference type="Rhea" id="RHEA:71777"/>
    </physiologicalReaction>
</comment>
<keyword evidence="10 17" id="KW-0472">Membrane</keyword>
<evidence type="ECO:0000256" key="12">
    <source>
        <dbReference type="ARBA" id="ARBA00034216"/>
    </source>
</evidence>
<protein>
    <recommendedName>
        <fullName evidence="4">Monocarboxylate transporter 1</fullName>
    </recommendedName>
    <alternativeName>
        <fullName evidence="11">Solute carrier family 16 member 1</fullName>
    </alternativeName>
</protein>
<evidence type="ECO:0000256" key="6">
    <source>
        <dbReference type="ARBA" id="ARBA00022475"/>
    </source>
</evidence>
<dbReference type="Ensembl" id="ENSSANT00000077772.1">
    <property type="protein sequence ID" value="ENSSANP00000073148.1"/>
    <property type="gene ID" value="ENSSANG00000036485.1"/>
</dbReference>
<evidence type="ECO:0000256" key="9">
    <source>
        <dbReference type="ARBA" id="ARBA00022989"/>
    </source>
</evidence>
<evidence type="ECO:0000256" key="16">
    <source>
        <dbReference type="ARBA" id="ARBA00036520"/>
    </source>
</evidence>
<reference evidence="18" key="2">
    <citation type="submission" date="2025-09" db="UniProtKB">
        <authorList>
            <consortium name="Ensembl"/>
        </authorList>
    </citation>
    <scope>IDENTIFICATION</scope>
</reference>
<evidence type="ECO:0000256" key="8">
    <source>
        <dbReference type="ARBA" id="ARBA00022847"/>
    </source>
</evidence>
<dbReference type="AlphaFoldDB" id="A0A671QSM6"/>
<feature type="transmembrane region" description="Helical" evidence="17">
    <location>
        <begin position="58"/>
        <end position="80"/>
    </location>
</feature>
<comment type="subcellular location">
    <subcellularLocation>
        <location evidence="1">Apical cell membrane</location>
        <topology evidence="1">Multi-pass membrane protein</topology>
    </subcellularLocation>
    <subcellularLocation>
        <location evidence="2">Basolateral cell membrane</location>
        <topology evidence="2">Multi-pass membrane protein</topology>
    </subcellularLocation>
</comment>
<sequence length="442" mass="48285">MAPVVGGPVGYTPPEGGWGWAIVFGAFISIGFSYAFPKSITVFFKEIEMIFHTTSSQVSWISSIMLAVMYGGACFSTTLFNIKITFYRPIMILGGCLSGAGLIGASFCNTIEGLYFCVSVVGGLGLAFNLNPALTMIGKYFYKRRPIANGIAMHFGWRGSFLILGGLLLNCCVAGSLMRPIGPKPQPAVKAANSEAREQKSVMEIINGFIHLTLFKHRGFLLYLLGNVVMFFGLFTPLVFLSNYAKSKEIPKEKAAFLLSVLAFVDMVARPSMGIVANTKWVRPRVQHFFAASILLNGVCHLLAPLTTDYTGFVIYAIFFGFAFGWLSSVLFETLMDLVGSQRFSSAVGLVTIVECGPVLLGPPLLGKFNDIYHDYKYTYMACGIVLLAGSLFLFIGMGINYRLLDKEAKEESKRANLQEEPGKEVVEALKVTDDNTAEDAV</sequence>
<keyword evidence="5" id="KW-0813">Transport</keyword>
<evidence type="ECO:0000256" key="2">
    <source>
        <dbReference type="ARBA" id="ARBA00004554"/>
    </source>
</evidence>
<evidence type="ECO:0000256" key="17">
    <source>
        <dbReference type="SAM" id="Phobius"/>
    </source>
</evidence>
<dbReference type="FunFam" id="1.20.1250.20:FF:000030">
    <property type="entry name" value="monocarboxylate transporter 1 isoform X1"/>
    <property type="match status" value="1"/>
</dbReference>
<evidence type="ECO:0000256" key="5">
    <source>
        <dbReference type="ARBA" id="ARBA00022448"/>
    </source>
</evidence>
<dbReference type="GO" id="GO:0016324">
    <property type="term" value="C:apical plasma membrane"/>
    <property type="evidence" value="ECO:0007669"/>
    <property type="project" value="UniProtKB-SubCell"/>
</dbReference>
<feature type="transmembrane region" description="Helical" evidence="17">
    <location>
        <begin position="289"/>
        <end position="307"/>
    </location>
</feature>
<dbReference type="InterPro" id="IPR036259">
    <property type="entry name" value="MFS_trans_sf"/>
</dbReference>
<evidence type="ECO:0000256" key="14">
    <source>
        <dbReference type="ARBA" id="ARBA00035869"/>
    </source>
</evidence>
<evidence type="ECO:0000313" key="18">
    <source>
        <dbReference type="Ensembl" id="ENSSANP00000073148.1"/>
    </source>
</evidence>
<dbReference type="Gene3D" id="1.20.1250.20">
    <property type="entry name" value="MFS general substrate transporter like domains"/>
    <property type="match status" value="1"/>
</dbReference>
<name>A0A671QSM6_9TELE</name>
<comment type="catalytic activity">
    <reaction evidence="13">
        <text>3-methyl-2-oxobutanoate(out) + H(+)(out) = 3-methyl-2-oxobutanoate(in) + H(+)(in)</text>
        <dbReference type="Rhea" id="RHEA:71783"/>
        <dbReference type="ChEBI" id="CHEBI:11851"/>
        <dbReference type="ChEBI" id="CHEBI:15378"/>
    </reaction>
</comment>
<evidence type="ECO:0000256" key="11">
    <source>
        <dbReference type="ARBA" id="ARBA00029777"/>
    </source>
</evidence>
<feature type="transmembrane region" description="Helical" evidence="17">
    <location>
        <begin position="313"/>
        <end position="332"/>
    </location>
</feature>
<keyword evidence="8" id="KW-0769">Symport</keyword>
<dbReference type="SUPFAM" id="SSF103473">
    <property type="entry name" value="MFS general substrate transporter"/>
    <property type="match status" value="1"/>
</dbReference>
<evidence type="ECO:0000256" key="3">
    <source>
        <dbReference type="ARBA" id="ARBA00006727"/>
    </source>
</evidence>
<dbReference type="GO" id="GO:0016323">
    <property type="term" value="C:basolateral plasma membrane"/>
    <property type="evidence" value="ECO:0007669"/>
    <property type="project" value="UniProtKB-SubCell"/>
</dbReference>
<proteinExistence type="inferred from homology"/>
<keyword evidence="9 17" id="KW-1133">Transmembrane helix</keyword>
<keyword evidence="19" id="KW-1185">Reference proteome</keyword>
<dbReference type="GO" id="GO:0035879">
    <property type="term" value="P:plasma membrane lactate transport"/>
    <property type="evidence" value="ECO:0007669"/>
    <property type="project" value="TreeGrafter"/>
</dbReference>
<dbReference type="Proteomes" id="UP000472260">
    <property type="component" value="Unassembled WGS sequence"/>
</dbReference>
<evidence type="ECO:0000256" key="1">
    <source>
        <dbReference type="ARBA" id="ARBA00004424"/>
    </source>
</evidence>
<evidence type="ECO:0000256" key="15">
    <source>
        <dbReference type="ARBA" id="ARBA00036111"/>
    </source>
</evidence>
<evidence type="ECO:0000256" key="4">
    <source>
        <dbReference type="ARBA" id="ARBA00015821"/>
    </source>
</evidence>
<comment type="catalytic activity">
    <reaction evidence="15">
        <text>(S)-lactate(in) + H(+)(in) = (S)-lactate(out) + H(+)(out)</text>
        <dbReference type="Rhea" id="RHEA:29415"/>
        <dbReference type="ChEBI" id="CHEBI:15378"/>
        <dbReference type="ChEBI" id="CHEBI:16651"/>
    </reaction>
    <physiologicalReaction direction="left-to-right" evidence="15">
        <dbReference type="Rhea" id="RHEA:29416"/>
    </physiologicalReaction>
    <physiologicalReaction direction="right-to-left" evidence="15">
        <dbReference type="Rhea" id="RHEA:29417"/>
    </physiologicalReaction>
</comment>
<evidence type="ECO:0000256" key="10">
    <source>
        <dbReference type="ARBA" id="ARBA00023136"/>
    </source>
</evidence>
<dbReference type="InterPro" id="IPR050327">
    <property type="entry name" value="Proton-linked_MCT"/>
</dbReference>
<evidence type="ECO:0000256" key="13">
    <source>
        <dbReference type="ARBA" id="ARBA00034218"/>
    </source>
</evidence>
<dbReference type="PANTHER" id="PTHR11360:SF24">
    <property type="entry name" value="MONOCARBOXYLATE TRANSPORTER 1"/>
    <property type="match status" value="1"/>
</dbReference>
<evidence type="ECO:0000313" key="19">
    <source>
        <dbReference type="Proteomes" id="UP000472260"/>
    </source>
</evidence>
<feature type="transmembrane region" description="Helical" evidence="17">
    <location>
        <begin position="18"/>
        <end position="37"/>
    </location>
</feature>
<dbReference type="PANTHER" id="PTHR11360">
    <property type="entry name" value="MONOCARBOXYLATE TRANSPORTER"/>
    <property type="match status" value="1"/>
</dbReference>
<comment type="similarity">
    <text evidence="3">Belongs to the major facilitator superfamily. Monocarboxylate porter (TC 2.A.1.13) family.</text>
</comment>
<keyword evidence="7 17" id="KW-0812">Transmembrane</keyword>
<feature type="transmembrane region" description="Helical" evidence="17">
    <location>
        <begin position="344"/>
        <end position="366"/>
    </location>
</feature>
<comment type="catalytic activity">
    <reaction evidence="16">
        <text>(R)-3-hydroxybutanoate(out) + H(+)(out) = (R)-3-hydroxybutanoate(in) + H(+)(in)</text>
        <dbReference type="Rhea" id="RHEA:71795"/>
        <dbReference type="ChEBI" id="CHEBI:10983"/>
        <dbReference type="ChEBI" id="CHEBI:15378"/>
    </reaction>
    <physiologicalReaction direction="left-to-right" evidence="16">
        <dbReference type="Rhea" id="RHEA:71796"/>
    </physiologicalReaction>
    <physiologicalReaction direction="right-to-left" evidence="16">
        <dbReference type="Rhea" id="RHEA:71797"/>
    </physiologicalReaction>
</comment>
<keyword evidence="6" id="KW-1003">Cell membrane</keyword>
<organism evidence="18 19">
    <name type="scientific">Sinocyclocheilus anshuiensis</name>
    <dbReference type="NCBI Taxonomy" id="1608454"/>
    <lineage>
        <taxon>Eukaryota</taxon>
        <taxon>Metazoa</taxon>
        <taxon>Chordata</taxon>
        <taxon>Craniata</taxon>
        <taxon>Vertebrata</taxon>
        <taxon>Euteleostomi</taxon>
        <taxon>Actinopterygii</taxon>
        <taxon>Neopterygii</taxon>
        <taxon>Teleostei</taxon>
        <taxon>Ostariophysi</taxon>
        <taxon>Cypriniformes</taxon>
        <taxon>Cyprinidae</taxon>
        <taxon>Cyprininae</taxon>
        <taxon>Sinocyclocheilus</taxon>
    </lineage>
</organism>
<feature type="transmembrane region" description="Helical" evidence="17">
    <location>
        <begin position="256"/>
        <end position="277"/>
    </location>
</feature>
<comment type="catalytic activity">
    <reaction evidence="12">
        <text>4-methyl-2-oxopentanoate(out) + H(+)(out) = 4-methyl-2-oxopentanoate(in) + H(+)(in)</text>
        <dbReference type="Rhea" id="RHEA:71779"/>
        <dbReference type="ChEBI" id="CHEBI:15378"/>
        <dbReference type="ChEBI" id="CHEBI:17865"/>
    </reaction>
</comment>
<accession>A0A671QSM6</accession>
<feature type="transmembrane region" description="Helical" evidence="17">
    <location>
        <begin position="114"/>
        <end position="137"/>
    </location>
</feature>
<feature type="transmembrane region" description="Helical" evidence="17">
    <location>
        <begin position="86"/>
        <end position="107"/>
    </location>
</feature>